<dbReference type="AlphaFoldDB" id="A0A2V1HUW8"/>
<dbReference type="InterPro" id="IPR018356">
    <property type="entry name" value="Tscrpt_reg_HTH_DeoR_CS"/>
</dbReference>
<keyword evidence="2" id="KW-0238">DNA-binding</keyword>
<dbReference type="PROSITE" id="PS52050">
    <property type="entry name" value="WYL"/>
    <property type="match status" value="1"/>
</dbReference>
<feature type="domain" description="HTH deoR-type" evidence="4">
    <location>
        <begin position="4"/>
        <end position="59"/>
    </location>
</feature>
<dbReference type="InterPro" id="IPR036390">
    <property type="entry name" value="WH_DNA-bd_sf"/>
</dbReference>
<dbReference type="Pfam" id="PF13280">
    <property type="entry name" value="WYL"/>
    <property type="match status" value="1"/>
</dbReference>
<dbReference type="Proteomes" id="UP000244893">
    <property type="component" value="Unassembled WGS sequence"/>
</dbReference>
<dbReference type="PANTHER" id="PTHR34580">
    <property type="match status" value="1"/>
</dbReference>
<dbReference type="OrthoDB" id="8555652at2"/>
<dbReference type="InterPro" id="IPR001034">
    <property type="entry name" value="DeoR_HTH"/>
</dbReference>
<dbReference type="InterPro" id="IPR026881">
    <property type="entry name" value="WYL_dom"/>
</dbReference>
<dbReference type="PROSITE" id="PS51000">
    <property type="entry name" value="HTH_DEOR_2"/>
    <property type="match status" value="1"/>
</dbReference>
<dbReference type="PIRSF" id="PIRSF016838">
    <property type="entry name" value="PafC"/>
    <property type="match status" value="1"/>
</dbReference>
<dbReference type="GO" id="GO:0003677">
    <property type="term" value="F:DNA binding"/>
    <property type="evidence" value="ECO:0007669"/>
    <property type="project" value="UniProtKB-KW"/>
</dbReference>
<dbReference type="SUPFAM" id="SSF46785">
    <property type="entry name" value="Winged helix' DNA-binding domain"/>
    <property type="match status" value="1"/>
</dbReference>
<accession>A0A2V1HUW8</accession>
<dbReference type="InterPro" id="IPR028349">
    <property type="entry name" value="PafC-like"/>
</dbReference>
<dbReference type="GO" id="GO:0003700">
    <property type="term" value="F:DNA-binding transcription factor activity"/>
    <property type="evidence" value="ECO:0007669"/>
    <property type="project" value="InterPro"/>
</dbReference>
<proteinExistence type="predicted"/>
<dbReference type="Gene3D" id="1.10.10.10">
    <property type="entry name" value="Winged helix-like DNA-binding domain superfamily/Winged helix DNA-binding domain"/>
    <property type="match status" value="1"/>
</dbReference>
<dbReference type="InterPro" id="IPR013196">
    <property type="entry name" value="HTH_11"/>
</dbReference>
<evidence type="ECO:0000313" key="5">
    <source>
        <dbReference type="EMBL" id="PVZ94760.1"/>
    </source>
</evidence>
<keyword evidence="1" id="KW-0805">Transcription regulation</keyword>
<evidence type="ECO:0000256" key="2">
    <source>
        <dbReference type="ARBA" id="ARBA00023125"/>
    </source>
</evidence>
<dbReference type="RefSeq" id="WP_116757271.1">
    <property type="nucleotide sequence ID" value="NZ_JBHUEX010000001.1"/>
</dbReference>
<dbReference type="InterPro" id="IPR036388">
    <property type="entry name" value="WH-like_DNA-bd_sf"/>
</dbReference>
<evidence type="ECO:0000256" key="3">
    <source>
        <dbReference type="ARBA" id="ARBA00023163"/>
    </source>
</evidence>
<gene>
    <name evidence="5" type="ORF">DDQ50_13880</name>
</gene>
<reference evidence="5 6" key="1">
    <citation type="submission" date="2018-05" db="EMBL/GenBank/DDBJ databases">
        <title>Amnibacterium sp. M8JJ-5, whole genome shotgun sequence.</title>
        <authorList>
            <person name="Tuo L."/>
        </authorList>
    </citation>
    <scope>NUCLEOTIDE SEQUENCE [LARGE SCALE GENOMIC DNA]</scope>
    <source>
        <strain evidence="5 6">M8JJ-5</strain>
    </source>
</reference>
<keyword evidence="6" id="KW-1185">Reference proteome</keyword>
<evidence type="ECO:0000259" key="4">
    <source>
        <dbReference type="PROSITE" id="PS51000"/>
    </source>
</evidence>
<evidence type="ECO:0000256" key="1">
    <source>
        <dbReference type="ARBA" id="ARBA00023015"/>
    </source>
</evidence>
<dbReference type="PROSITE" id="PS00894">
    <property type="entry name" value="HTH_DEOR_1"/>
    <property type="match status" value="1"/>
</dbReference>
<evidence type="ECO:0000313" key="6">
    <source>
        <dbReference type="Proteomes" id="UP000244893"/>
    </source>
</evidence>
<sequence>MAGTTSRLLTLLSLLQSRRDWPGQLLAERLDISERTVRRDVDRLRELGYRVRAFKGPDGGYRLEAGSELPPLLFDDEQAVAIAVALQSASATGAGIEEAGARALTTVRQVMPPRLRHRIDNLELTTLPRSGVDVQVDTEVLVAIGAATRAHQVLRFDYSSGAAHHDAAALTPVRRAEPHHLVARDGRWYLVAWDLDRDDWRTYRVDRISLRSSVGPRFSPRGIPGGDVGAFVSARFKGSEGADVWPCVGEVVLALPARAVTPFAGESIVEDLGDGRSRLIAGAWSWPALAASLGRFDADIEVVGPSELTDAFALLARRFRSAATG</sequence>
<dbReference type="PANTHER" id="PTHR34580:SF3">
    <property type="entry name" value="PROTEIN PAFB"/>
    <property type="match status" value="1"/>
</dbReference>
<name>A0A2V1HUW8_9MICO</name>
<dbReference type="InterPro" id="IPR051534">
    <property type="entry name" value="CBASS_pafABC_assoc_protein"/>
</dbReference>
<keyword evidence="3" id="KW-0804">Transcription</keyword>
<organism evidence="5 6">
    <name type="scientific">Amnibacterium flavum</name>
    <dbReference type="NCBI Taxonomy" id="2173173"/>
    <lineage>
        <taxon>Bacteria</taxon>
        <taxon>Bacillati</taxon>
        <taxon>Actinomycetota</taxon>
        <taxon>Actinomycetes</taxon>
        <taxon>Micrococcales</taxon>
        <taxon>Microbacteriaceae</taxon>
        <taxon>Amnibacterium</taxon>
    </lineage>
</organism>
<protein>
    <submittedName>
        <fullName evidence="5">Transcriptional regulator</fullName>
    </submittedName>
</protein>
<dbReference type="EMBL" id="QEOP01000002">
    <property type="protein sequence ID" value="PVZ94760.1"/>
    <property type="molecule type" value="Genomic_DNA"/>
</dbReference>
<dbReference type="Pfam" id="PF08279">
    <property type="entry name" value="HTH_11"/>
    <property type="match status" value="1"/>
</dbReference>
<comment type="caution">
    <text evidence="5">The sequence shown here is derived from an EMBL/GenBank/DDBJ whole genome shotgun (WGS) entry which is preliminary data.</text>
</comment>